<feature type="non-terminal residue" evidence="2">
    <location>
        <position position="92"/>
    </location>
</feature>
<accession>A0A5B0SQJ6</accession>
<dbReference type="EMBL" id="VTZD01000246">
    <property type="protein sequence ID" value="KAA1139453.1"/>
    <property type="molecule type" value="Genomic_DNA"/>
</dbReference>
<reference evidence="2 3" key="1">
    <citation type="submission" date="2019-08" db="EMBL/GenBank/DDBJ databases">
        <title>Draft genome sequence of Citrobacter portucalensis strain isolated from green turtle.</title>
        <authorList>
            <person name="Fernandes M.R."/>
            <person name="Sellera F.P."/>
            <person name="Goldeberg D.W."/>
            <person name="Costa D.C."/>
            <person name="Lincopan N."/>
        </authorList>
    </citation>
    <scope>NUCLEOTIDE SEQUENCE [LARGE SCALE GENOMIC DNA]</scope>
    <source>
        <strain evidence="2 3">TV06</strain>
    </source>
</reference>
<dbReference type="SUPFAM" id="SSF103473">
    <property type="entry name" value="MFS general substrate transporter"/>
    <property type="match status" value="1"/>
</dbReference>
<evidence type="ECO:0000256" key="1">
    <source>
        <dbReference type="SAM" id="Phobius"/>
    </source>
</evidence>
<evidence type="ECO:0000313" key="3">
    <source>
        <dbReference type="Proteomes" id="UP000323297"/>
    </source>
</evidence>
<gene>
    <name evidence="2" type="ORF">D3H66_26790</name>
</gene>
<keyword evidence="1" id="KW-0812">Transmembrane</keyword>
<proteinExistence type="predicted"/>
<feature type="transmembrane region" description="Helical" evidence="1">
    <location>
        <begin position="27"/>
        <end position="43"/>
    </location>
</feature>
<dbReference type="Proteomes" id="UP000323297">
    <property type="component" value="Unassembled WGS sequence"/>
</dbReference>
<feature type="non-terminal residue" evidence="2">
    <location>
        <position position="1"/>
    </location>
</feature>
<evidence type="ECO:0000313" key="2">
    <source>
        <dbReference type="EMBL" id="KAA1139453.1"/>
    </source>
</evidence>
<keyword evidence="1" id="KW-0472">Membrane</keyword>
<keyword evidence="1" id="KW-1133">Transmembrane helix</keyword>
<feature type="transmembrane region" description="Helical" evidence="1">
    <location>
        <begin position="50"/>
        <end position="70"/>
    </location>
</feature>
<organism evidence="2 3">
    <name type="scientific">Citrobacter portucalensis</name>
    <dbReference type="NCBI Taxonomy" id="1639133"/>
    <lineage>
        <taxon>Bacteria</taxon>
        <taxon>Pseudomonadati</taxon>
        <taxon>Pseudomonadota</taxon>
        <taxon>Gammaproteobacteria</taxon>
        <taxon>Enterobacterales</taxon>
        <taxon>Enterobacteriaceae</taxon>
        <taxon>Citrobacter</taxon>
        <taxon>Citrobacter freundii complex</taxon>
    </lineage>
</organism>
<dbReference type="AlphaFoldDB" id="A0A5B0SQJ6"/>
<sequence length="92" mass="9838">FYSCGSLLCVLISAALARKAERATSMLMLYTFISFVALLMVCLHPPPYVVIIFAFVIGFSSAGGVVQVVVTRMASRFPHAKGKAPGVYYSAG</sequence>
<dbReference type="InterPro" id="IPR036259">
    <property type="entry name" value="MFS_trans_sf"/>
</dbReference>
<name>A0A5B0SQJ6_9ENTR</name>
<comment type="caution">
    <text evidence="2">The sequence shown here is derived from an EMBL/GenBank/DDBJ whole genome shotgun (WGS) entry which is preliminary data.</text>
</comment>
<protein>
    <submittedName>
        <fullName evidence="2">MFS transporter</fullName>
    </submittedName>
</protein>